<keyword evidence="8" id="KW-1185">Reference proteome</keyword>
<dbReference type="InterPro" id="IPR022830">
    <property type="entry name" value="Indigdn_synthA-like"/>
</dbReference>
<keyword evidence="2 6" id="KW-0378">Hydrolase</keyword>
<accession>A0A545TKI8</accession>
<evidence type="ECO:0000313" key="8">
    <source>
        <dbReference type="Proteomes" id="UP000315252"/>
    </source>
</evidence>
<evidence type="ECO:0000256" key="2">
    <source>
        <dbReference type="ARBA" id="ARBA00022801"/>
    </source>
</evidence>
<dbReference type="EC" id="4.2.1.70" evidence="6"/>
<keyword evidence="3 6" id="KW-0464">Manganese</keyword>
<dbReference type="SUPFAM" id="SSF110581">
    <property type="entry name" value="Indigoidine synthase A-like"/>
    <property type="match status" value="1"/>
</dbReference>
<dbReference type="GO" id="GO:0005737">
    <property type="term" value="C:cytoplasm"/>
    <property type="evidence" value="ECO:0007669"/>
    <property type="project" value="TreeGrafter"/>
</dbReference>
<feature type="binding site" evidence="6">
    <location>
        <begin position="140"/>
        <end position="142"/>
    </location>
    <ligand>
        <name>substrate</name>
    </ligand>
</feature>
<comment type="similarity">
    <text evidence="6">Belongs to the pseudouridine-5'-phosphate glycosidase family.</text>
</comment>
<evidence type="ECO:0000313" key="7">
    <source>
        <dbReference type="EMBL" id="TQV77742.1"/>
    </source>
</evidence>
<proteinExistence type="inferred from homology"/>
<keyword evidence="5 6" id="KW-0326">Glycosidase</keyword>
<comment type="function">
    <text evidence="6">Catalyzes the reversible cleavage of pseudouridine 5'-phosphate (PsiMP) to ribose 5-phosphate and uracil. Functions biologically in the cleavage direction, as part of a pseudouridine degradation pathway.</text>
</comment>
<dbReference type="Pfam" id="PF04227">
    <property type="entry name" value="Indigoidine_A"/>
    <property type="match status" value="1"/>
</dbReference>
<feature type="binding site" evidence="6">
    <location>
        <position position="138"/>
    </location>
    <ligand>
        <name>Mn(2+)</name>
        <dbReference type="ChEBI" id="CHEBI:29035"/>
    </ligand>
</feature>
<sequence length="303" mass="31583">MTDLLDLRPDVADALRKGEPVVALESTIISHGMPYPTNLEVARRVEKIIREAGAVPATIGLIEGRIKVGLTAEELSLFAQAADVAKVSTRDLGLVLANGDKGATTVAATMITAALAGIRVFVTGGLGGVHRGAEQSYDVSADLTELGRQKVAVVCAGAKAILDLPKTLEVLETGGVPVIGYGTDEFPAFFSRTSGLPLAARVETAKDAARVMKSHWDLGLESGLVLANPLPDAAALDQEQVEAYIGQALAEADAERITGKDVTPFLLRRLGELSAGRTLQANIALVENNARIGGALAVAYAKL</sequence>
<dbReference type="GO" id="GO:0004730">
    <property type="term" value="F:pseudouridylate synthase activity"/>
    <property type="evidence" value="ECO:0007669"/>
    <property type="project" value="UniProtKB-UniRule"/>
</dbReference>
<evidence type="ECO:0000256" key="4">
    <source>
        <dbReference type="ARBA" id="ARBA00023239"/>
    </source>
</evidence>
<dbReference type="GO" id="GO:0046872">
    <property type="term" value="F:metal ion binding"/>
    <property type="evidence" value="ECO:0007669"/>
    <property type="project" value="UniProtKB-KW"/>
</dbReference>
<comment type="catalytic activity">
    <reaction evidence="6">
        <text>D-ribose 5-phosphate + uracil = psi-UMP + H2O</text>
        <dbReference type="Rhea" id="RHEA:18337"/>
        <dbReference type="ChEBI" id="CHEBI:15377"/>
        <dbReference type="ChEBI" id="CHEBI:17568"/>
        <dbReference type="ChEBI" id="CHEBI:58380"/>
        <dbReference type="ChEBI" id="CHEBI:78346"/>
        <dbReference type="EC" id="4.2.1.70"/>
    </reaction>
</comment>
<dbReference type="PANTHER" id="PTHR42909">
    <property type="entry name" value="ZGC:136858"/>
    <property type="match status" value="1"/>
</dbReference>
<feature type="active site" description="Nucleophile" evidence="6">
    <location>
        <position position="159"/>
    </location>
</feature>
<reference evidence="7 8" key="1">
    <citation type="submission" date="2019-06" db="EMBL/GenBank/DDBJ databases">
        <title>Whole genome sequence for Rhodospirillaceae sp. R148.</title>
        <authorList>
            <person name="Wang G."/>
        </authorList>
    </citation>
    <scope>NUCLEOTIDE SEQUENCE [LARGE SCALE GENOMIC DNA]</scope>
    <source>
        <strain evidence="7 8">R148</strain>
    </source>
</reference>
<dbReference type="PANTHER" id="PTHR42909:SF1">
    <property type="entry name" value="CARBOHYDRATE KINASE PFKB DOMAIN-CONTAINING PROTEIN"/>
    <property type="match status" value="1"/>
</dbReference>
<organism evidence="7 8">
    <name type="scientific">Denitrobaculum tricleocarpae</name>
    <dbReference type="NCBI Taxonomy" id="2591009"/>
    <lineage>
        <taxon>Bacteria</taxon>
        <taxon>Pseudomonadati</taxon>
        <taxon>Pseudomonadota</taxon>
        <taxon>Alphaproteobacteria</taxon>
        <taxon>Rhodospirillales</taxon>
        <taxon>Rhodospirillaceae</taxon>
        <taxon>Denitrobaculum</taxon>
    </lineage>
</organism>
<comment type="caution">
    <text evidence="7">The sequence shown here is derived from an EMBL/GenBank/DDBJ whole genome shotgun (WGS) entry which is preliminary data.</text>
</comment>
<keyword evidence="1 6" id="KW-0479">Metal-binding</keyword>
<dbReference type="OrthoDB" id="9805870at2"/>
<feature type="binding site" evidence="6">
    <location>
        <position position="106"/>
    </location>
    <ligand>
        <name>substrate</name>
    </ligand>
</feature>
<evidence type="ECO:0000256" key="6">
    <source>
        <dbReference type="HAMAP-Rule" id="MF_01876"/>
    </source>
</evidence>
<keyword evidence="4 6" id="KW-0456">Lyase</keyword>
<dbReference type="EMBL" id="VHSH01000007">
    <property type="protein sequence ID" value="TQV77742.1"/>
    <property type="molecule type" value="Genomic_DNA"/>
</dbReference>
<dbReference type="InterPro" id="IPR007342">
    <property type="entry name" value="PsuG"/>
</dbReference>
<evidence type="ECO:0000256" key="3">
    <source>
        <dbReference type="ARBA" id="ARBA00023211"/>
    </source>
</evidence>
<dbReference type="AlphaFoldDB" id="A0A545TKI8"/>
<protein>
    <recommendedName>
        <fullName evidence="6">Pseudouridine-5'-phosphate glycosidase</fullName>
        <shortName evidence="6">PsiMP glycosidase</shortName>
        <ecNumber evidence="6">4.2.1.70</ecNumber>
    </recommendedName>
</protein>
<dbReference type="RefSeq" id="WP_142898085.1">
    <property type="nucleotide sequence ID" value="NZ_ML660058.1"/>
</dbReference>
<feature type="active site" description="Proton donor" evidence="6">
    <location>
        <position position="25"/>
    </location>
</feature>
<dbReference type="Proteomes" id="UP000315252">
    <property type="component" value="Unassembled WGS sequence"/>
</dbReference>
<comment type="cofactor">
    <cofactor evidence="6">
        <name>Mn(2+)</name>
        <dbReference type="ChEBI" id="CHEBI:29035"/>
    </cofactor>
    <text evidence="6">Binds 1 Mn(2+) ion per subunit.</text>
</comment>
<name>A0A545TKI8_9PROT</name>
<gene>
    <name evidence="6" type="primary">psuG</name>
    <name evidence="7" type="ORF">FKG95_19465</name>
</gene>
<evidence type="ECO:0000256" key="5">
    <source>
        <dbReference type="ARBA" id="ARBA00023295"/>
    </source>
</evidence>
<dbReference type="Gene3D" id="3.40.1790.10">
    <property type="entry name" value="Indigoidine synthase domain"/>
    <property type="match status" value="1"/>
</dbReference>
<dbReference type="GO" id="GO:0016798">
    <property type="term" value="F:hydrolase activity, acting on glycosyl bonds"/>
    <property type="evidence" value="ECO:0007669"/>
    <property type="project" value="UniProtKB-KW"/>
</dbReference>
<evidence type="ECO:0000256" key="1">
    <source>
        <dbReference type="ARBA" id="ARBA00022723"/>
    </source>
</evidence>
<dbReference type="GO" id="GO:0046113">
    <property type="term" value="P:nucleobase catabolic process"/>
    <property type="evidence" value="ECO:0007669"/>
    <property type="project" value="UniProtKB-UniRule"/>
</dbReference>
<comment type="subunit">
    <text evidence="6">Homotrimer.</text>
</comment>
<feature type="binding site" evidence="6">
    <location>
        <position position="86"/>
    </location>
    <ligand>
        <name>substrate</name>
    </ligand>
</feature>
<dbReference type="HAMAP" id="MF_01876">
    <property type="entry name" value="PsiMP_glycosidase"/>
    <property type="match status" value="1"/>
</dbReference>